<dbReference type="STRING" id="1121326.CLMAG_55110"/>
<dbReference type="PATRIC" id="fig|1121326.3.peg.5576"/>
<evidence type="ECO:0008006" key="3">
    <source>
        <dbReference type="Google" id="ProtNLM"/>
    </source>
</evidence>
<dbReference type="InterPro" id="IPR012543">
    <property type="entry name" value="DUF1694"/>
</dbReference>
<dbReference type="AlphaFoldDB" id="A0A161WRD8"/>
<dbReference type="EMBL" id="LWAE01000010">
    <property type="protein sequence ID" value="KZL89288.1"/>
    <property type="molecule type" value="Genomic_DNA"/>
</dbReference>
<evidence type="ECO:0000313" key="2">
    <source>
        <dbReference type="Proteomes" id="UP000076603"/>
    </source>
</evidence>
<dbReference type="InterPro" id="IPR029064">
    <property type="entry name" value="Ribosomal_eL30-like_sf"/>
</dbReference>
<proteinExistence type="predicted"/>
<dbReference type="Pfam" id="PF07997">
    <property type="entry name" value="DUF1694"/>
    <property type="match status" value="1"/>
</dbReference>
<keyword evidence="2" id="KW-1185">Reference proteome</keyword>
<dbReference type="Gene3D" id="3.30.1330.30">
    <property type="match status" value="1"/>
</dbReference>
<comment type="caution">
    <text evidence="1">The sequence shown here is derived from an EMBL/GenBank/DDBJ whole genome shotgun (WGS) entry which is preliminary data.</text>
</comment>
<gene>
    <name evidence="1" type="ORF">CLMAG_55110</name>
</gene>
<dbReference type="RefSeq" id="WP_066629890.1">
    <property type="nucleotide sequence ID" value="NZ_FQXL01000041.1"/>
</dbReference>
<dbReference type="OrthoDB" id="95278at2"/>
<sequence length="198" mass="22447">MLEQESQSEAISKWMNKSEQDKILSNSMHGSPELKYDEKIHYLGEFKERVIRLLTKKQIEEHSIYPEIIDALKDKRSVKMIINGSIASYFSGKYENLARELGKPCKVISNPKFKGEVGLVVVGNDAVDIEEINVIDRETRLSKLGLPKALINAAGKKICSHCLEKVIHADPSEAINYKKLTRLDRFLGDRCEACRNKG</sequence>
<evidence type="ECO:0000313" key="1">
    <source>
        <dbReference type="EMBL" id="KZL89288.1"/>
    </source>
</evidence>
<accession>A0A161WRD8</accession>
<reference evidence="1 2" key="1">
    <citation type="submission" date="2016-04" db="EMBL/GenBank/DDBJ databases">
        <title>Genome sequence of Clostridium magnum DSM 2767.</title>
        <authorList>
            <person name="Poehlein A."/>
            <person name="Uhlig R."/>
            <person name="Fischer R."/>
            <person name="Bahl H."/>
            <person name="Daniel R."/>
        </authorList>
    </citation>
    <scope>NUCLEOTIDE SEQUENCE [LARGE SCALE GENOMIC DNA]</scope>
    <source>
        <strain evidence="1 2">DSM 2767</strain>
    </source>
</reference>
<dbReference type="SUPFAM" id="SSF160515">
    <property type="entry name" value="YueI-like"/>
    <property type="match status" value="1"/>
</dbReference>
<organism evidence="1 2">
    <name type="scientific">Clostridium magnum DSM 2767</name>
    <dbReference type="NCBI Taxonomy" id="1121326"/>
    <lineage>
        <taxon>Bacteria</taxon>
        <taxon>Bacillati</taxon>
        <taxon>Bacillota</taxon>
        <taxon>Clostridia</taxon>
        <taxon>Eubacteriales</taxon>
        <taxon>Clostridiaceae</taxon>
        <taxon>Clostridium</taxon>
    </lineage>
</organism>
<protein>
    <recommendedName>
        <fullName evidence="3">DUF1694 domain-containing protein</fullName>
    </recommendedName>
</protein>
<dbReference type="Proteomes" id="UP000076603">
    <property type="component" value="Unassembled WGS sequence"/>
</dbReference>
<name>A0A161WRD8_9CLOT</name>